<organism evidence="1 2">
    <name type="scientific">Turnera subulata</name>
    <dbReference type="NCBI Taxonomy" id="218843"/>
    <lineage>
        <taxon>Eukaryota</taxon>
        <taxon>Viridiplantae</taxon>
        <taxon>Streptophyta</taxon>
        <taxon>Embryophyta</taxon>
        <taxon>Tracheophyta</taxon>
        <taxon>Spermatophyta</taxon>
        <taxon>Magnoliopsida</taxon>
        <taxon>eudicotyledons</taxon>
        <taxon>Gunneridae</taxon>
        <taxon>Pentapetalae</taxon>
        <taxon>rosids</taxon>
        <taxon>fabids</taxon>
        <taxon>Malpighiales</taxon>
        <taxon>Passifloraceae</taxon>
        <taxon>Turnera</taxon>
    </lineage>
</organism>
<dbReference type="Proteomes" id="UP001141552">
    <property type="component" value="Unassembled WGS sequence"/>
</dbReference>
<gene>
    <name evidence="1" type="ORF">Tsubulata_019142</name>
</gene>
<sequence>ANLFGRRGTAQIVNVGINLRQRLRTRTVIVVFLSRGVMGKDVTTNRYEELEAPQAGLALTIAFLPGVRIDAMPINTDMDSCQKTIIERDPGLQKFVERIRAFSDAPSAMMLLGAITSLTPLLLVPQACKGDVSPIP</sequence>
<accession>A0A9Q0G4K3</accession>
<dbReference type="GO" id="GO:0000209">
    <property type="term" value="P:protein polyubiquitination"/>
    <property type="evidence" value="ECO:0007669"/>
    <property type="project" value="TreeGrafter"/>
</dbReference>
<dbReference type="EMBL" id="JAKUCV010002319">
    <property type="protein sequence ID" value="KAJ4843083.1"/>
    <property type="molecule type" value="Genomic_DNA"/>
</dbReference>
<evidence type="ECO:0000313" key="1">
    <source>
        <dbReference type="EMBL" id="KAJ4843083.1"/>
    </source>
</evidence>
<feature type="non-terminal residue" evidence="1">
    <location>
        <position position="136"/>
    </location>
</feature>
<feature type="non-terminal residue" evidence="1">
    <location>
        <position position="1"/>
    </location>
</feature>
<proteinExistence type="predicted"/>
<dbReference type="PANTHER" id="PTHR14939">
    <property type="entry name" value="F-BOX ONLY PROTEIN 22"/>
    <property type="match status" value="1"/>
</dbReference>
<dbReference type="PANTHER" id="PTHR14939:SF5">
    <property type="entry name" value="F-BOX ONLY PROTEIN 22"/>
    <property type="match status" value="1"/>
</dbReference>
<reference evidence="1" key="2">
    <citation type="journal article" date="2023" name="Plants (Basel)">
        <title>Annotation of the Turnera subulata (Passifloraceae) Draft Genome Reveals the S-Locus Evolved after the Divergence of Turneroideae from Passifloroideae in a Stepwise Manner.</title>
        <authorList>
            <person name="Henning P.M."/>
            <person name="Roalson E.H."/>
            <person name="Mir W."/>
            <person name="McCubbin A.G."/>
            <person name="Shore J.S."/>
        </authorList>
    </citation>
    <scope>NUCLEOTIDE SEQUENCE</scope>
    <source>
        <strain evidence="1">F60SS</strain>
    </source>
</reference>
<comment type="caution">
    <text evidence="1">The sequence shown here is derived from an EMBL/GenBank/DDBJ whole genome shotgun (WGS) entry which is preliminary data.</text>
</comment>
<keyword evidence="2" id="KW-1185">Reference proteome</keyword>
<dbReference type="AlphaFoldDB" id="A0A9Q0G4K3"/>
<dbReference type="GO" id="GO:0032436">
    <property type="term" value="P:positive regulation of proteasomal ubiquitin-dependent protein catabolic process"/>
    <property type="evidence" value="ECO:0007669"/>
    <property type="project" value="TreeGrafter"/>
</dbReference>
<name>A0A9Q0G4K3_9ROSI</name>
<evidence type="ECO:0000313" key="2">
    <source>
        <dbReference type="Proteomes" id="UP001141552"/>
    </source>
</evidence>
<reference evidence="1" key="1">
    <citation type="submission" date="2022-02" db="EMBL/GenBank/DDBJ databases">
        <authorList>
            <person name="Henning P.M."/>
            <person name="McCubbin A.G."/>
            <person name="Shore J.S."/>
        </authorList>
    </citation>
    <scope>NUCLEOTIDE SEQUENCE</scope>
    <source>
        <strain evidence="1">F60SS</strain>
        <tissue evidence="1">Leaves</tissue>
    </source>
</reference>
<protein>
    <submittedName>
        <fullName evidence="1">Uncharacterized protein</fullName>
    </submittedName>
</protein>